<dbReference type="Pfam" id="PF00078">
    <property type="entry name" value="RVT_1"/>
    <property type="match status" value="1"/>
</dbReference>
<dbReference type="PROSITE" id="PS50878">
    <property type="entry name" value="RT_POL"/>
    <property type="match status" value="1"/>
</dbReference>
<accession>A0A8C6PC92</accession>
<protein>
    <recommendedName>
        <fullName evidence="2">Reverse transcriptase domain-containing protein</fullName>
    </recommendedName>
</protein>
<dbReference type="PANTHER" id="PTHR33332">
    <property type="entry name" value="REVERSE TRANSCRIPTASE DOMAIN-CONTAINING PROTEIN"/>
    <property type="match status" value="1"/>
</dbReference>
<reference evidence="3" key="1">
    <citation type="submission" date="2025-08" db="UniProtKB">
        <authorList>
            <consortium name="Ensembl"/>
        </authorList>
    </citation>
    <scope>IDENTIFICATION</scope>
</reference>
<dbReference type="InterPro" id="IPR000477">
    <property type="entry name" value="RT_dom"/>
</dbReference>
<dbReference type="InterPro" id="IPR043502">
    <property type="entry name" value="DNA/RNA_pol_sf"/>
</dbReference>
<dbReference type="SUPFAM" id="SSF56672">
    <property type="entry name" value="DNA/RNA polymerases"/>
    <property type="match status" value="1"/>
</dbReference>
<evidence type="ECO:0000259" key="2">
    <source>
        <dbReference type="PROSITE" id="PS50878"/>
    </source>
</evidence>
<reference evidence="3" key="2">
    <citation type="submission" date="2025-09" db="UniProtKB">
        <authorList>
            <consortium name="Ensembl"/>
        </authorList>
    </citation>
    <scope>IDENTIFICATION</scope>
</reference>
<name>A0A8C6PC92_NOTFU</name>
<dbReference type="AlphaFoldDB" id="A0A8C6PC92"/>
<keyword evidence="4" id="KW-1185">Reference proteome</keyword>
<dbReference type="Proteomes" id="UP000694548">
    <property type="component" value="Unassembled WGS sequence"/>
</dbReference>
<feature type="domain" description="Reverse transcriptase" evidence="2">
    <location>
        <begin position="1"/>
        <end position="196"/>
    </location>
</feature>
<sequence>MCLCLCLCTSHLRIVHPSIHFLNPLCPRRVAGEGLVPISSGQRAIRRGTPWTESQSIAGQHRDTQDKQSCTHTLTPKDNLDRPINLTAESQPLRWGVPQGSILGPLLFNLYILPLGAIFRKHAVSYHLYADDCQIYFSFKPTQLMKVLSDCILEVKQWLADNFLHLNNSKTDLIVFSPNSTTATRQPDLNYLSPNVSSVISNLGVKMDQALKMDAQVNSTVKSCFFQLRRISKLKHILSVHLLKSVVHTFITSRLDYSNSCLYGISKAALSRLQLVQNSAARLLTGADRRQHISPILKSLHWLPVQFRITFKIMLLTYKSLNHQAPPYLCELVHYYNLPRALRSEDKLLQAVPNVRLKSRGERAFSVCAPKLWNTLPLLVRQAPTASIFKSRLKTHYFNLAYIT</sequence>
<organism evidence="3 4">
    <name type="scientific">Nothobranchius furzeri</name>
    <name type="common">Turquoise killifish</name>
    <dbReference type="NCBI Taxonomy" id="105023"/>
    <lineage>
        <taxon>Eukaryota</taxon>
        <taxon>Metazoa</taxon>
        <taxon>Chordata</taxon>
        <taxon>Craniata</taxon>
        <taxon>Vertebrata</taxon>
        <taxon>Euteleostomi</taxon>
        <taxon>Actinopterygii</taxon>
        <taxon>Neopterygii</taxon>
        <taxon>Teleostei</taxon>
        <taxon>Neoteleostei</taxon>
        <taxon>Acanthomorphata</taxon>
        <taxon>Ovalentaria</taxon>
        <taxon>Atherinomorphae</taxon>
        <taxon>Cyprinodontiformes</taxon>
        <taxon>Nothobranchiidae</taxon>
        <taxon>Nothobranchius</taxon>
    </lineage>
</organism>
<evidence type="ECO:0000256" key="1">
    <source>
        <dbReference type="SAM" id="MobiDB-lite"/>
    </source>
</evidence>
<dbReference type="GeneTree" id="ENSGT01150000286909"/>
<evidence type="ECO:0000313" key="3">
    <source>
        <dbReference type="Ensembl" id="ENSNFUP00015041595.1"/>
    </source>
</evidence>
<feature type="region of interest" description="Disordered" evidence="1">
    <location>
        <begin position="52"/>
        <end position="74"/>
    </location>
</feature>
<dbReference type="Ensembl" id="ENSNFUT00015043421.1">
    <property type="protein sequence ID" value="ENSNFUP00015041595.1"/>
    <property type="gene ID" value="ENSNFUG00015019948.1"/>
</dbReference>
<evidence type="ECO:0000313" key="4">
    <source>
        <dbReference type="Proteomes" id="UP000694548"/>
    </source>
</evidence>
<proteinExistence type="predicted"/>